<comment type="caution">
    <text evidence="1">The sequence shown here is derived from an EMBL/GenBank/DDBJ whole genome shotgun (WGS) entry which is preliminary data.</text>
</comment>
<proteinExistence type="predicted"/>
<gene>
    <name evidence="1" type="ORF">PEDI_26600</name>
</gene>
<accession>A0AAN4VYJ8</accession>
<keyword evidence="2" id="KW-1185">Reference proteome</keyword>
<organism evidence="1 2">
    <name type="scientific">Persicobacter diffluens</name>
    <dbReference type="NCBI Taxonomy" id="981"/>
    <lineage>
        <taxon>Bacteria</taxon>
        <taxon>Pseudomonadati</taxon>
        <taxon>Bacteroidota</taxon>
        <taxon>Cytophagia</taxon>
        <taxon>Cytophagales</taxon>
        <taxon>Persicobacteraceae</taxon>
        <taxon>Persicobacter</taxon>
    </lineage>
</organism>
<dbReference type="AlphaFoldDB" id="A0AAN4VYJ8"/>
<dbReference type="EMBL" id="BQKE01000001">
    <property type="protein sequence ID" value="GJM62108.1"/>
    <property type="molecule type" value="Genomic_DNA"/>
</dbReference>
<sequence length="407" mass="46973">MLFGSLIACDPLSDVREDLEHGTDWLKEKQMFQRSRERMEEDQIVLEEGDYSLSSNEFIRRDGTFSEEYPATEFMPEILTKKYFGEHVQFLSVIYNEIHESNTELIENDLEFEADDYANTGNTYGSITLGREDESMNFFLKEKLSNQMPGTRQTVQYIAYGTGNRFAKWAKVDGQWAQVGEEAVPAMEEEFDTSGAYELTIADYQTMTSEDENERTPADNNNFSDSVRPSKWLPAFLEKAFNDKNEVTLKYAYFGNFENILTYAYDGTNWERFTADGHDWDYAAVSWNSTQLENSSNFIFMEDAKDYLNTEWISDPYILKHVTEGAPTASYTLKNEDYYFVGEAYPNFDLRYNTNESLTEKIGTALKANLFNQMKVGDIYRVEFATYGNNDEITISSPALFEILPAN</sequence>
<name>A0AAN4VYJ8_9BACT</name>
<dbReference type="Proteomes" id="UP001310022">
    <property type="component" value="Unassembled WGS sequence"/>
</dbReference>
<protein>
    <submittedName>
        <fullName evidence="1">Uncharacterized protein</fullName>
    </submittedName>
</protein>
<evidence type="ECO:0000313" key="2">
    <source>
        <dbReference type="Proteomes" id="UP001310022"/>
    </source>
</evidence>
<evidence type="ECO:0000313" key="1">
    <source>
        <dbReference type="EMBL" id="GJM62108.1"/>
    </source>
</evidence>
<reference evidence="1 2" key="1">
    <citation type="submission" date="2021-12" db="EMBL/GenBank/DDBJ databases">
        <title>Genome sequencing of bacteria with rrn-lacking chromosome and rrn-plasmid.</title>
        <authorList>
            <person name="Anda M."/>
            <person name="Iwasaki W."/>
        </authorList>
    </citation>
    <scope>NUCLEOTIDE SEQUENCE [LARGE SCALE GENOMIC DNA]</scope>
    <source>
        <strain evidence="1 2">NBRC 15940</strain>
    </source>
</reference>